<feature type="region of interest" description="Disordered" evidence="5">
    <location>
        <begin position="162"/>
        <end position="228"/>
    </location>
</feature>
<keyword evidence="7" id="KW-1185">Reference proteome</keyword>
<accession>A0A7N0V3S1</accession>
<evidence type="ECO:0008006" key="8">
    <source>
        <dbReference type="Google" id="ProtNLM"/>
    </source>
</evidence>
<dbReference type="PANTHER" id="PTHR21146:SF0">
    <property type="entry name" value="BLOC-1-RELATED COMPLEX SUBUNIT 8"/>
    <property type="match status" value="1"/>
</dbReference>
<dbReference type="EnsemblPlants" id="Kaladp0101s0016.2.v1.1">
    <property type="protein sequence ID" value="Kaladp0101s0016.2.v1.1.CDS.1"/>
    <property type="gene ID" value="Kaladp0101s0016.v1.1"/>
</dbReference>
<dbReference type="Proteomes" id="UP000594263">
    <property type="component" value="Unplaced"/>
</dbReference>
<dbReference type="EnsemblPlants" id="Kaladp0101s0016.1.v1.1">
    <property type="protein sequence ID" value="Kaladp0101s0016.1.v1.1.CDS.1"/>
    <property type="gene ID" value="Kaladp0101s0016.v1.1"/>
</dbReference>
<sequence>MHEFSTVDGFVEISESLGEMIKYLANEPSVGLFYVQQHTQNAVPNIIKLKNKTSEKAHETALHTEDLEDSIVMVRSMKECGSHIIQGMMGDINKTLAIMSVKEPRRGVIRSQGSSFSMGKGTSWGPSTWGRSPFSSPIESGRSSNYISTVFKSAKEKASNLKWPPLDLMDPRPSGSEEAPSASGLIAPVTATSTSSSLSTLEHNDLPVSGLMDNESQEETSNREKIPGQDVLLLAEEYDEFKADREAKLREWLEGNSCVRNGNDENST</sequence>
<evidence type="ECO:0000256" key="4">
    <source>
        <dbReference type="ARBA" id="ARBA00023228"/>
    </source>
</evidence>
<dbReference type="PANTHER" id="PTHR21146">
    <property type="entry name" value="MEF2B PROTEIN"/>
    <property type="match status" value="1"/>
</dbReference>
<dbReference type="AlphaFoldDB" id="A0A7N0V3S1"/>
<evidence type="ECO:0000313" key="6">
    <source>
        <dbReference type="EnsemblPlants" id="Kaladp0101s0016.1.v1.1.CDS.1"/>
    </source>
</evidence>
<reference evidence="6" key="1">
    <citation type="submission" date="2021-01" db="UniProtKB">
        <authorList>
            <consortium name="EnsemblPlants"/>
        </authorList>
    </citation>
    <scope>IDENTIFICATION</scope>
</reference>
<evidence type="ECO:0000313" key="7">
    <source>
        <dbReference type="Proteomes" id="UP000594263"/>
    </source>
</evidence>
<protein>
    <recommendedName>
        <fullName evidence="8">MEF2BNB-like protein</fullName>
    </recommendedName>
</protein>
<feature type="region of interest" description="Disordered" evidence="5">
    <location>
        <begin position="109"/>
        <end position="138"/>
    </location>
</feature>
<proteinExistence type="inferred from homology"/>
<comment type="subcellular location">
    <subcellularLocation>
        <location evidence="1">Lysosome membrane</location>
    </subcellularLocation>
</comment>
<organism evidence="6 7">
    <name type="scientific">Kalanchoe fedtschenkoi</name>
    <name type="common">Lavender scallops</name>
    <name type="synonym">South American air plant</name>
    <dbReference type="NCBI Taxonomy" id="63787"/>
    <lineage>
        <taxon>Eukaryota</taxon>
        <taxon>Viridiplantae</taxon>
        <taxon>Streptophyta</taxon>
        <taxon>Embryophyta</taxon>
        <taxon>Tracheophyta</taxon>
        <taxon>Spermatophyta</taxon>
        <taxon>Magnoliopsida</taxon>
        <taxon>eudicotyledons</taxon>
        <taxon>Gunneridae</taxon>
        <taxon>Pentapetalae</taxon>
        <taxon>Saxifragales</taxon>
        <taxon>Crassulaceae</taxon>
        <taxon>Kalanchoe</taxon>
    </lineage>
</organism>
<evidence type="ECO:0000256" key="1">
    <source>
        <dbReference type="ARBA" id="ARBA00004656"/>
    </source>
</evidence>
<feature type="compositionally biased region" description="Low complexity" evidence="5">
    <location>
        <begin position="192"/>
        <end position="201"/>
    </location>
</feature>
<keyword evidence="4" id="KW-0458">Lysosome</keyword>
<comment type="similarity">
    <text evidence="2">Belongs to the BORCS8 family.</text>
</comment>
<dbReference type="Pfam" id="PF10167">
    <property type="entry name" value="BORCS8"/>
    <property type="match status" value="1"/>
</dbReference>
<dbReference type="Gramene" id="Kaladp0101s0016.2.v1.1">
    <property type="protein sequence ID" value="Kaladp0101s0016.2.v1.1.CDS.1"/>
    <property type="gene ID" value="Kaladp0101s0016.v1.1"/>
</dbReference>
<evidence type="ECO:0000256" key="3">
    <source>
        <dbReference type="ARBA" id="ARBA00023136"/>
    </source>
</evidence>
<evidence type="ECO:0000256" key="2">
    <source>
        <dbReference type="ARBA" id="ARBA00010463"/>
    </source>
</evidence>
<evidence type="ECO:0000256" key="5">
    <source>
        <dbReference type="SAM" id="MobiDB-lite"/>
    </source>
</evidence>
<feature type="compositionally biased region" description="Polar residues" evidence="5">
    <location>
        <begin position="124"/>
        <end position="138"/>
    </location>
</feature>
<dbReference type="InterPro" id="IPR019320">
    <property type="entry name" value="BORCS8"/>
</dbReference>
<dbReference type="GO" id="GO:0005765">
    <property type="term" value="C:lysosomal membrane"/>
    <property type="evidence" value="ECO:0007669"/>
    <property type="project" value="UniProtKB-SubCell"/>
</dbReference>
<name>A0A7N0V3S1_KALFE</name>
<keyword evidence="3" id="KW-0472">Membrane</keyword>
<dbReference type="Gramene" id="Kaladp0101s0016.1.v1.1">
    <property type="protein sequence ID" value="Kaladp0101s0016.1.v1.1.CDS.1"/>
    <property type="gene ID" value="Kaladp0101s0016.v1.1"/>
</dbReference>
<dbReference type="OMA" id="FICTEDM"/>